<gene>
    <name evidence="2" type="ORF">NP596_10780</name>
</gene>
<name>A0ABT1U508_9GAMM</name>
<accession>A0ABT1U508</accession>
<dbReference type="RefSeq" id="WP_256615359.1">
    <property type="nucleotide sequence ID" value="NZ_JANIBK010000048.1"/>
</dbReference>
<sequence>MTKIILALIAGTIFGLGLAISQMVNPNKVLAFLDIAGDWDPSLALVMAGALAVAATGFRWARRHEKPVLGSRFHITLKTALDRPLLAGAALFGVGWGMTGFCPGPAFASMALGNREAIVMVACIYAGFWAAGLLNGKN</sequence>
<evidence type="ECO:0000256" key="1">
    <source>
        <dbReference type="SAM" id="Phobius"/>
    </source>
</evidence>
<keyword evidence="1" id="KW-0812">Transmembrane</keyword>
<keyword evidence="1" id="KW-1133">Transmembrane helix</keyword>
<evidence type="ECO:0000313" key="3">
    <source>
        <dbReference type="Proteomes" id="UP001524586"/>
    </source>
</evidence>
<dbReference type="EMBL" id="JANIBK010000048">
    <property type="protein sequence ID" value="MCQ8128942.1"/>
    <property type="molecule type" value="Genomic_DNA"/>
</dbReference>
<keyword evidence="3" id="KW-1185">Reference proteome</keyword>
<feature type="transmembrane region" description="Helical" evidence="1">
    <location>
        <begin position="43"/>
        <end position="61"/>
    </location>
</feature>
<feature type="transmembrane region" description="Helical" evidence="1">
    <location>
        <begin position="81"/>
        <end position="98"/>
    </location>
</feature>
<protein>
    <submittedName>
        <fullName evidence="2">YeeE/YedE family protein</fullName>
    </submittedName>
</protein>
<dbReference type="Pfam" id="PF20398">
    <property type="entry name" value="DUF6691"/>
    <property type="match status" value="1"/>
</dbReference>
<dbReference type="InterPro" id="IPR046513">
    <property type="entry name" value="DUF6691"/>
</dbReference>
<feature type="transmembrane region" description="Helical" evidence="1">
    <location>
        <begin position="118"/>
        <end position="136"/>
    </location>
</feature>
<evidence type="ECO:0000313" key="2">
    <source>
        <dbReference type="EMBL" id="MCQ8128942.1"/>
    </source>
</evidence>
<organism evidence="2 3">
    <name type="scientific">Methylomonas rivi</name>
    <dbReference type="NCBI Taxonomy" id="2952226"/>
    <lineage>
        <taxon>Bacteria</taxon>
        <taxon>Pseudomonadati</taxon>
        <taxon>Pseudomonadota</taxon>
        <taxon>Gammaproteobacteria</taxon>
        <taxon>Methylococcales</taxon>
        <taxon>Methylococcaceae</taxon>
        <taxon>Methylomonas</taxon>
    </lineage>
</organism>
<reference evidence="2 3" key="1">
    <citation type="submission" date="2022-07" db="EMBL/GenBank/DDBJ databases">
        <title>Methylomonas rivi sp. nov., Methylomonas rosea sp. nov., Methylomonas aureus sp. nov. and Methylomonas subterranea sp. nov., four novel methanotrophs isolated from a freshwater creek and the deep terrestrial subsurface.</title>
        <authorList>
            <person name="Abin C."/>
            <person name="Sankaranarayanan K."/>
            <person name="Garner C."/>
            <person name="Sindelar R."/>
            <person name="Kotary K."/>
            <person name="Garner R."/>
            <person name="Barclay S."/>
            <person name="Lawson P."/>
            <person name="Krumholz L."/>
        </authorList>
    </citation>
    <scope>NUCLEOTIDE SEQUENCE [LARGE SCALE GENOMIC DNA]</scope>
    <source>
        <strain evidence="2 3">WSC-6</strain>
    </source>
</reference>
<keyword evidence="1" id="KW-0472">Membrane</keyword>
<dbReference type="Proteomes" id="UP001524586">
    <property type="component" value="Unassembled WGS sequence"/>
</dbReference>
<comment type="caution">
    <text evidence="2">The sequence shown here is derived from an EMBL/GenBank/DDBJ whole genome shotgun (WGS) entry which is preliminary data.</text>
</comment>
<proteinExistence type="predicted"/>